<comment type="caution">
    <text evidence="2">The sequence shown here is derived from an EMBL/GenBank/DDBJ whole genome shotgun (WGS) entry which is preliminary data.</text>
</comment>
<name>A0A835N6C1_9ROSI</name>
<protein>
    <recommendedName>
        <fullName evidence="4">Secreted protein</fullName>
    </recommendedName>
</protein>
<dbReference type="OrthoDB" id="192608at2759"/>
<feature type="chain" id="PRO_5032807447" description="Secreted protein" evidence="1">
    <location>
        <begin position="19"/>
        <end position="63"/>
    </location>
</feature>
<reference evidence="2 3" key="1">
    <citation type="submission" date="2020-10" db="EMBL/GenBank/DDBJ databases">
        <title>Plant Genome Project.</title>
        <authorList>
            <person name="Zhang R.-G."/>
        </authorList>
    </citation>
    <scope>NUCLEOTIDE SEQUENCE [LARGE SCALE GENOMIC DNA]</scope>
    <source>
        <strain evidence="2">FAFU-HL-1</strain>
        <tissue evidence="2">Leaf</tissue>
    </source>
</reference>
<keyword evidence="1" id="KW-0732">Signal</keyword>
<evidence type="ECO:0000256" key="1">
    <source>
        <dbReference type="SAM" id="SignalP"/>
    </source>
</evidence>
<sequence length="63" mass="7579">MTTMHLFLQLQSTWVSLGAWRLIRHLASVTMAKIISRRDTKRSEPRRAEMTRRRFYVGINFQQ</sequence>
<gene>
    <name evidence="2" type="ORF">SADUNF_Sadunf02G0057300</name>
</gene>
<feature type="signal peptide" evidence="1">
    <location>
        <begin position="1"/>
        <end position="18"/>
    </location>
</feature>
<evidence type="ECO:0000313" key="2">
    <source>
        <dbReference type="EMBL" id="KAF9687087.1"/>
    </source>
</evidence>
<proteinExistence type="predicted"/>
<keyword evidence="3" id="KW-1185">Reference proteome</keyword>
<evidence type="ECO:0000313" key="3">
    <source>
        <dbReference type="Proteomes" id="UP000657918"/>
    </source>
</evidence>
<dbReference type="AlphaFoldDB" id="A0A835N6C1"/>
<evidence type="ECO:0008006" key="4">
    <source>
        <dbReference type="Google" id="ProtNLM"/>
    </source>
</evidence>
<accession>A0A835N6C1</accession>
<organism evidence="2 3">
    <name type="scientific">Salix dunnii</name>
    <dbReference type="NCBI Taxonomy" id="1413687"/>
    <lineage>
        <taxon>Eukaryota</taxon>
        <taxon>Viridiplantae</taxon>
        <taxon>Streptophyta</taxon>
        <taxon>Embryophyta</taxon>
        <taxon>Tracheophyta</taxon>
        <taxon>Spermatophyta</taxon>
        <taxon>Magnoliopsida</taxon>
        <taxon>eudicotyledons</taxon>
        <taxon>Gunneridae</taxon>
        <taxon>Pentapetalae</taxon>
        <taxon>rosids</taxon>
        <taxon>fabids</taxon>
        <taxon>Malpighiales</taxon>
        <taxon>Salicaceae</taxon>
        <taxon>Saliceae</taxon>
        <taxon>Salix</taxon>
    </lineage>
</organism>
<dbReference type="Proteomes" id="UP000657918">
    <property type="component" value="Unassembled WGS sequence"/>
</dbReference>
<dbReference type="EMBL" id="JADGMS010000002">
    <property type="protein sequence ID" value="KAF9687087.1"/>
    <property type="molecule type" value="Genomic_DNA"/>
</dbReference>